<name>A0ACC3AG24_9EURO</name>
<protein>
    <submittedName>
        <fullName evidence="1">Uncharacterized protein</fullName>
    </submittedName>
</protein>
<reference evidence="1" key="1">
    <citation type="submission" date="2022-10" db="EMBL/GenBank/DDBJ databases">
        <title>Culturing micro-colonial fungi from biological soil crusts in the Mojave desert and describing Neophaeococcomyces mojavensis, and introducing the new genera and species Taxawa tesnikishii.</title>
        <authorList>
            <person name="Kurbessoian T."/>
            <person name="Stajich J.E."/>
        </authorList>
    </citation>
    <scope>NUCLEOTIDE SEQUENCE</scope>
    <source>
        <strain evidence="1">JES_112</strain>
    </source>
</reference>
<dbReference type="Proteomes" id="UP001172386">
    <property type="component" value="Unassembled WGS sequence"/>
</dbReference>
<dbReference type="EMBL" id="JAPDRQ010000025">
    <property type="protein sequence ID" value="KAJ9661201.1"/>
    <property type="molecule type" value="Genomic_DNA"/>
</dbReference>
<gene>
    <name evidence="1" type="ORF">H2198_002145</name>
</gene>
<evidence type="ECO:0000313" key="1">
    <source>
        <dbReference type="EMBL" id="KAJ9661201.1"/>
    </source>
</evidence>
<organism evidence="1 2">
    <name type="scientific">Neophaeococcomyces mojaviensis</name>
    <dbReference type="NCBI Taxonomy" id="3383035"/>
    <lineage>
        <taxon>Eukaryota</taxon>
        <taxon>Fungi</taxon>
        <taxon>Dikarya</taxon>
        <taxon>Ascomycota</taxon>
        <taxon>Pezizomycotina</taxon>
        <taxon>Eurotiomycetes</taxon>
        <taxon>Chaetothyriomycetidae</taxon>
        <taxon>Chaetothyriales</taxon>
        <taxon>Chaetothyriales incertae sedis</taxon>
        <taxon>Neophaeococcomyces</taxon>
    </lineage>
</organism>
<keyword evidence="2" id="KW-1185">Reference proteome</keyword>
<evidence type="ECO:0000313" key="2">
    <source>
        <dbReference type="Proteomes" id="UP001172386"/>
    </source>
</evidence>
<sequence length="574" mass="62142">MYLIFLLALTIAFITNASPIARRHADHGGFQKRAAPTVDTASGTIIGSSDLVVESFRGIPYAQPPVGDLRLRPPQPVVGSLGVVNAVGIPRACPQFNIIPDVNQLLSEVIDTVWESPLFQTVTNQGEDCLTLDVQRPAGTNANSSLPVLVWIFGGGFEVGATEMYNGASLLKRSVELGGPFVYVQMNYRVSGFGFLAGKELQQDGSTNLGLRDQRLALEWVQDNIAAFGGDPSKVTIWGESAGAISVFDHTIINGGDNSYRNGTLFRGAIMDSGSTIPADPVTAPQAQAIYDQVVDAAGCSSAADTLACLRNVDYETFLGATNSVPGIFSYRSVDLSYLPRPDPADNFFPISPEVALRNGAYAKVPVIVGDQEDEGTLFSLTQANITTNEQLVQYLTSYFPSNPNAEQLVRGLVATYPEDIGVSGSPFRTGMLNNVYPQFKRLAAILGDVVFTLTRRSYLHDIAGQVPAWSYLSSYFYGTAILGTFHGSDLIYSFGLLGPAAVPTVSVQSYYISFVNKLDPNALGTDSPLVEWPQWTEQKQLLNLQIASNELLSDDFREDSFEYLRENASGFRV</sequence>
<comment type="caution">
    <text evidence="1">The sequence shown here is derived from an EMBL/GenBank/DDBJ whole genome shotgun (WGS) entry which is preliminary data.</text>
</comment>
<accession>A0ACC3AG24</accession>
<proteinExistence type="predicted"/>